<protein>
    <recommendedName>
        <fullName evidence="3">Baseplate protein J-like domain-containing protein</fullName>
    </recommendedName>
</protein>
<dbReference type="Proteomes" id="UP001597319">
    <property type="component" value="Unassembled WGS sequence"/>
</dbReference>
<organism evidence="1 2">
    <name type="scientific">Aquimarina rubra</name>
    <dbReference type="NCBI Taxonomy" id="1920033"/>
    <lineage>
        <taxon>Bacteria</taxon>
        <taxon>Pseudomonadati</taxon>
        <taxon>Bacteroidota</taxon>
        <taxon>Flavobacteriia</taxon>
        <taxon>Flavobacteriales</taxon>
        <taxon>Flavobacteriaceae</taxon>
        <taxon>Aquimarina</taxon>
    </lineage>
</organism>
<proteinExistence type="predicted"/>
<sequence>MKETISIPKNVNTGDDLDYDYLRGVGVDYIEKIGSKLWTDYNVHDPGVTMLEMLSYAITDLSQRIEMPIQNLLASKENNKSKMHEQFLSAINILPTKPVTALDYRNLFVHVQGVKNAWIKSHDQYIHINCKTHPAELSYNVIDENQVLPAPFKLKGLNDIILDLEEEVVDTDSIISVVKEVYHQNRNLCEDIVDVTIVKEDPIAICAYIDLEPGADEEYILALIYQAIDHYFSPSVNFYSLQQMFDKGYTTDQIFEGPIPFSQACVDFENIKGGFIDKEELINADLRKEVRLSDIIQLIMKIEGVNVIKDISIGNCDGTLGLEGSWNICIKDWHKPVRCDKSTFNFTKGLLPIGINESRVAANIAKLKAEEKAKQQSVSIEDVEIPLGSYQTPESYTTIQNDFPDTYGISSFGLPGNAKKQRRAKAKQLKAYLLFFDQILANYFKHLSKVKDLLSVDENLKKLYIDDVVLTEFEELKAKQTYYTQQVEDIADIETIISDHSNYEQDLIEIMSEVKGDETSSEVFYKRRNELLDHLISRFAERFGDYVFVMKLLYGDNESANDEILRAKLSFLQGYKEISCARGVGFNYCNPKTTADDNGIWDTKNVSGVQKRISKLLGVLDYTRRDLASEFLEVYEELDEDEIIEYRWRIKNESQVLLSSSKHYHNLADAFEELFRAYHLAKNADNYDFRLTEDGTQTYFNLIDPDITDPENEDWIIARRIAFTDTEEEAIDARDTLIALIKGISADEGMYIIEHILLRPDTNNLNQFDAENPDELLPDASPQDFMPTCLDSECKSCSPVDPYSFRVSIILPGWTERFGNKDFRRFAEQLIREELPAHVLARICWVGYPIGLVPDEENDMFNLQEKYKSFLEQLHCDTIIDSKSAIENYRTTVNELVKCMNDAHTIYHTGRLHDCDNDDTEETGNKIILGRTNIGNL</sequence>
<evidence type="ECO:0008006" key="3">
    <source>
        <dbReference type="Google" id="ProtNLM"/>
    </source>
</evidence>
<comment type="caution">
    <text evidence="1">The sequence shown here is derived from an EMBL/GenBank/DDBJ whole genome shotgun (WGS) entry which is preliminary data.</text>
</comment>
<gene>
    <name evidence="1" type="ORF">ACFSR1_23500</name>
</gene>
<keyword evidence="2" id="KW-1185">Reference proteome</keyword>
<reference evidence="2" key="1">
    <citation type="journal article" date="2019" name="Int. J. Syst. Evol. Microbiol.">
        <title>The Global Catalogue of Microorganisms (GCM) 10K type strain sequencing project: providing services to taxonomists for standard genome sequencing and annotation.</title>
        <authorList>
            <consortium name="The Broad Institute Genomics Platform"/>
            <consortium name="The Broad Institute Genome Sequencing Center for Infectious Disease"/>
            <person name="Wu L."/>
            <person name="Ma J."/>
        </authorList>
    </citation>
    <scope>NUCLEOTIDE SEQUENCE [LARGE SCALE GENOMIC DNA]</scope>
    <source>
        <strain evidence="2">KCTC 52274</strain>
    </source>
</reference>
<evidence type="ECO:0000313" key="2">
    <source>
        <dbReference type="Proteomes" id="UP001597319"/>
    </source>
</evidence>
<dbReference type="RefSeq" id="WP_378295481.1">
    <property type="nucleotide sequence ID" value="NZ_JBHULE010000037.1"/>
</dbReference>
<accession>A0ABW5LNH5</accession>
<name>A0ABW5LNH5_9FLAO</name>
<evidence type="ECO:0000313" key="1">
    <source>
        <dbReference type="EMBL" id="MFD2565661.1"/>
    </source>
</evidence>
<dbReference type="EMBL" id="JBHULE010000037">
    <property type="protein sequence ID" value="MFD2565661.1"/>
    <property type="molecule type" value="Genomic_DNA"/>
</dbReference>
<dbReference type="Gene3D" id="2.30.29.80">
    <property type="match status" value="1"/>
</dbReference>